<gene>
    <name evidence="12" type="primary">BNIP1</name>
    <name evidence="12" type="ORF">IWQ62_002326</name>
</gene>
<dbReference type="AlphaFoldDB" id="A0A9W8E837"/>
<proteinExistence type="inferred from homology"/>
<evidence type="ECO:0000256" key="2">
    <source>
        <dbReference type="ARBA" id="ARBA00022448"/>
    </source>
</evidence>
<feature type="domain" description="Sec20 C-terminal" evidence="11">
    <location>
        <begin position="144"/>
        <end position="233"/>
    </location>
</feature>
<keyword evidence="7" id="KW-0175">Coiled coil</keyword>
<evidence type="ECO:0000256" key="1">
    <source>
        <dbReference type="ARBA" id="ARBA00004163"/>
    </source>
</evidence>
<dbReference type="GO" id="GO:0005484">
    <property type="term" value="F:SNAP receptor activity"/>
    <property type="evidence" value="ECO:0007669"/>
    <property type="project" value="InterPro"/>
</dbReference>
<keyword evidence="3 10" id="KW-0812">Transmembrane</keyword>
<evidence type="ECO:0000256" key="8">
    <source>
        <dbReference type="ARBA" id="ARBA00023136"/>
    </source>
</evidence>
<evidence type="ECO:0000259" key="11">
    <source>
        <dbReference type="Pfam" id="PF03908"/>
    </source>
</evidence>
<dbReference type="PANTHER" id="PTHR12825:SF0">
    <property type="entry name" value="VESICLE TRANSPORT PROTEIN SEC20"/>
    <property type="match status" value="1"/>
</dbReference>
<keyword evidence="2" id="KW-0813">Transport</keyword>
<dbReference type="OrthoDB" id="46868at2759"/>
<dbReference type="InterPro" id="IPR005606">
    <property type="entry name" value="Sec20"/>
</dbReference>
<keyword evidence="13" id="KW-1185">Reference proteome</keyword>
<keyword evidence="5" id="KW-0931">ER-Golgi transport</keyword>
<feature type="transmembrane region" description="Helical" evidence="10">
    <location>
        <begin position="212"/>
        <end position="229"/>
    </location>
</feature>
<comment type="similarity">
    <text evidence="9">Belongs to the SEC20 family.</text>
</comment>
<sequence length="279" mass="31745">MSTTALLDESLARLVQEENDLGRLIATLTTSVTSKQEQQELAGLIRERHKQLQKTIQRLTISAETLDRESDRQVYLERVVAHEKHWKQVQTAIRTALLKSEKALARITRDERAELFKGVTVETIRANELRRRRQAEGNMVAEAANDVTESLRRTTQLMVTEVERSSINASQFQDSTQMVWATLSEHQSLSGLLRTSQTIITKLEQGDWTDRLILLFGLFVFFGVVLYILQRRLWFPGFGILRWLVRQLFFTSKATTETALPMSIVTATIGPTLETVGSG</sequence>
<evidence type="ECO:0000256" key="5">
    <source>
        <dbReference type="ARBA" id="ARBA00022892"/>
    </source>
</evidence>
<dbReference type="Pfam" id="PF03908">
    <property type="entry name" value="Sec20"/>
    <property type="match status" value="1"/>
</dbReference>
<accession>A0A9W8E837</accession>
<evidence type="ECO:0000256" key="9">
    <source>
        <dbReference type="ARBA" id="ARBA00037934"/>
    </source>
</evidence>
<reference evidence="12" key="1">
    <citation type="submission" date="2022-07" db="EMBL/GenBank/DDBJ databases">
        <title>Phylogenomic reconstructions and comparative analyses of Kickxellomycotina fungi.</title>
        <authorList>
            <person name="Reynolds N.K."/>
            <person name="Stajich J.E."/>
            <person name="Barry K."/>
            <person name="Grigoriev I.V."/>
            <person name="Crous P."/>
            <person name="Smith M.E."/>
        </authorList>
    </citation>
    <scope>NUCLEOTIDE SEQUENCE</scope>
    <source>
        <strain evidence="12">RSA 1196</strain>
    </source>
</reference>
<dbReference type="GO" id="GO:0005789">
    <property type="term" value="C:endoplasmic reticulum membrane"/>
    <property type="evidence" value="ECO:0007669"/>
    <property type="project" value="UniProtKB-SubCell"/>
</dbReference>
<evidence type="ECO:0000256" key="7">
    <source>
        <dbReference type="ARBA" id="ARBA00023054"/>
    </source>
</evidence>
<dbReference type="GO" id="GO:0031201">
    <property type="term" value="C:SNARE complex"/>
    <property type="evidence" value="ECO:0007669"/>
    <property type="project" value="TreeGrafter"/>
</dbReference>
<dbReference type="Proteomes" id="UP001150925">
    <property type="component" value="Unassembled WGS sequence"/>
</dbReference>
<keyword evidence="4" id="KW-0256">Endoplasmic reticulum</keyword>
<evidence type="ECO:0000256" key="10">
    <source>
        <dbReference type="SAM" id="Phobius"/>
    </source>
</evidence>
<organism evidence="12 13">
    <name type="scientific">Dispira parvispora</name>
    <dbReference type="NCBI Taxonomy" id="1520584"/>
    <lineage>
        <taxon>Eukaryota</taxon>
        <taxon>Fungi</taxon>
        <taxon>Fungi incertae sedis</taxon>
        <taxon>Zoopagomycota</taxon>
        <taxon>Kickxellomycotina</taxon>
        <taxon>Dimargaritomycetes</taxon>
        <taxon>Dimargaritales</taxon>
        <taxon>Dimargaritaceae</taxon>
        <taxon>Dispira</taxon>
    </lineage>
</organism>
<name>A0A9W8E837_9FUNG</name>
<comment type="caution">
    <text evidence="12">The sequence shown here is derived from an EMBL/GenBank/DDBJ whole genome shotgun (WGS) entry which is preliminary data.</text>
</comment>
<keyword evidence="6 10" id="KW-1133">Transmembrane helix</keyword>
<dbReference type="GO" id="GO:0006890">
    <property type="term" value="P:retrograde vesicle-mediated transport, Golgi to endoplasmic reticulum"/>
    <property type="evidence" value="ECO:0007669"/>
    <property type="project" value="InterPro"/>
</dbReference>
<dbReference type="EMBL" id="JANBPY010000479">
    <property type="protein sequence ID" value="KAJ1966664.1"/>
    <property type="molecule type" value="Genomic_DNA"/>
</dbReference>
<dbReference type="InterPro" id="IPR056173">
    <property type="entry name" value="Sec20_C"/>
</dbReference>
<protein>
    <submittedName>
        <fullName evidence="12">Vesicle transport protein S20</fullName>
    </submittedName>
</protein>
<evidence type="ECO:0000256" key="3">
    <source>
        <dbReference type="ARBA" id="ARBA00022692"/>
    </source>
</evidence>
<evidence type="ECO:0000256" key="6">
    <source>
        <dbReference type="ARBA" id="ARBA00022989"/>
    </source>
</evidence>
<evidence type="ECO:0000313" key="12">
    <source>
        <dbReference type="EMBL" id="KAJ1966664.1"/>
    </source>
</evidence>
<comment type="subcellular location">
    <subcellularLocation>
        <location evidence="1">Endoplasmic reticulum membrane</location>
        <topology evidence="1">Single-pass type IV membrane protein</topology>
    </subcellularLocation>
</comment>
<evidence type="ECO:0000256" key="4">
    <source>
        <dbReference type="ARBA" id="ARBA00022824"/>
    </source>
</evidence>
<evidence type="ECO:0000313" key="13">
    <source>
        <dbReference type="Proteomes" id="UP001150925"/>
    </source>
</evidence>
<keyword evidence="8 10" id="KW-0472">Membrane</keyword>
<dbReference type="PANTHER" id="PTHR12825">
    <property type="entry name" value="BNIP1-RELATED"/>
    <property type="match status" value="1"/>
</dbReference>